<evidence type="ECO:0000256" key="2">
    <source>
        <dbReference type="ARBA" id="ARBA00022679"/>
    </source>
</evidence>
<sequence>MNSYISSIGSANPGADIPQQRIADFMERAHQLKGDDARKLRFIYRQSGILSRQSVLRDFQESEPVRYQFFPPNEALEPFPSTVDRMAAYRLHAPDLGAEAAGRCLKQAEVSPETITHLIVVSCTGMYAPGLEVDLQQRLGLAPDVERYSIQFMGCYAAFNGLKLADALCQTRPDAQVLLVCVELCTLHFQKTFTEDNLLANALFGDGAAAALIVPKSPKRPSLRLLQKYSALVGAGEEDMAWEIGNFGFEMKLTKYVPELLSGAIDRFRGRLQASYALDRIPNFAIHPGGKQILAKVSEAFGVDRSQLEPSYQVLASHGNMSSATILFVLERWMQQQPDGPILAMGFGPGLTLETLLLNYEA</sequence>
<evidence type="ECO:0000313" key="6">
    <source>
        <dbReference type="EMBL" id="EIM77696.1"/>
    </source>
</evidence>
<organism evidence="6 7">
    <name type="scientific">Nitritalea halalkaliphila LW7</name>
    <dbReference type="NCBI Taxonomy" id="1189621"/>
    <lineage>
        <taxon>Bacteria</taxon>
        <taxon>Pseudomonadati</taxon>
        <taxon>Bacteroidota</taxon>
        <taxon>Cytophagia</taxon>
        <taxon>Cytophagales</taxon>
        <taxon>Cyclobacteriaceae</taxon>
        <taxon>Nitritalea</taxon>
    </lineage>
</organism>
<evidence type="ECO:0000256" key="1">
    <source>
        <dbReference type="ARBA" id="ARBA00005531"/>
    </source>
</evidence>
<comment type="similarity">
    <text evidence="1">Belongs to the thiolase-like superfamily. Chalcone/stilbene synthases family.</text>
</comment>
<dbReference type="InterPro" id="IPR016039">
    <property type="entry name" value="Thiolase-like"/>
</dbReference>
<keyword evidence="7" id="KW-1185">Reference proteome</keyword>
<evidence type="ECO:0000256" key="3">
    <source>
        <dbReference type="PIRSR" id="PIRSR000451-1"/>
    </source>
</evidence>
<evidence type="ECO:0000259" key="5">
    <source>
        <dbReference type="Pfam" id="PF02797"/>
    </source>
</evidence>
<dbReference type="Pfam" id="PF00195">
    <property type="entry name" value="Chal_sti_synt_N"/>
    <property type="match status" value="1"/>
</dbReference>
<dbReference type="GO" id="GO:0016747">
    <property type="term" value="F:acyltransferase activity, transferring groups other than amino-acyl groups"/>
    <property type="evidence" value="ECO:0007669"/>
    <property type="project" value="InterPro"/>
</dbReference>
<dbReference type="EMBL" id="AJYA01000013">
    <property type="protein sequence ID" value="EIM77696.1"/>
    <property type="molecule type" value="Genomic_DNA"/>
</dbReference>
<reference evidence="6 7" key="1">
    <citation type="submission" date="2012-05" db="EMBL/GenBank/DDBJ databases">
        <title>Genome sequence of Nitritalea halalkaliphila LW7.</title>
        <authorList>
            <person name="Jangir P.K."/>
            <person name="Singh A."/>
            <person name="Shivaji S."/>
            <person name="Sharma R."/>
        </authorList>
    </citation>
    <scope>NUCLEOTIDE SEQUENCE [LARGE SCALE GENOMIC DNA]</scope>
    <source>
        <strain evidence="6 7">LW7</strain>
    </source>
</reference>
<dbReference type="OrthoDB" id="9786288at2"/>
<name>I5C794_9BACT</name>
<proteinExistence type="inferred from homology"/>
<evidence type="ECO:0000313" key="7">
    <source>
        <dbReference type="Proteomes" id="UP000005551"/>
    </source>
</evidence>
<dbReference type="Pfam" id="PF02797">
    <property type="entry name" value="Chal_sti_synt_C"/>
    <property type="match status" value="1"/>
</dbReference>
<dbReference type="GO" id="GO:0030639">
    <property type="term" value="P:polyketide biosynthetic process"/>
    <property type="evidence" value="ECO:0007669"/>
    <property type="project" value="TreeGrafter"/>
</dbReference>
<dbReference type="InterPro" id="IPR001099">
    <property type="entry name" value="Chalcone/stilbene_synt_N"/>
</dbReference>
<dbReference type="SUPFAM" id="SSF53901">
    <property type="entry name" value="Thiolase-like"/>
    <property type="match status" value="2"/>
</dbReference>
<accession>I5C794</accession>
<dbReference type="PIRSF" id="PIRSF000451">
    <property type="entry name" value="PKS_III"/>
    <property type="match status" value="1"/>
</dbReference>
<feature type="domain" description="Chalcone/stilbene synthase C-terminal" evidence="5">
    <location>
        <begin position="233"/>
        <end position="359"/>
    </location>
</feature>
<feature type="active site" description="Acyl-thioester intermediate" evidence="3">
    <location>
        <position position="155"/>
    </location>
</feature>
<evidence type="ECO:0000259" key="4">
    <source>
        <dbReference type="Pfam" id="PF00195"/>
    </source>
</evidence>
<gene>
    <name evidence="6" type="ORF">A3SI_05929</name>
</gene>
<keyword evidence="2" id="KW-0808">Transferase</keyword>
<comment type="caution">
    <text evidence="6">The sequence shown here is derived from an EMBL/GenBank/DDBJ whole genome shotgun (WGS) entry which is preliminary data.</text>
</comment>
<dbReference type="Proteomes" id="UP000005551">
    <property type="component" value="Unassembled WGS sequence"/>
</dbReference>
<dbReference type="PATRIC" id="fig|1189621.3.peg.1237"/>
<dbReference type="STRING" id="1189621.A3SI_05929"/>
<dbReference type="InterPro" id="IPR012328">
    <property type="entry name" value="Chalcone/stilbene_synt_C"/>
</dbReference>
<dbReference type="CDD" id="cd00831">
    <property type="entry name" value="CHS_like"/>
    <property type="match status" value="1"/>
</dbReference>
<dbReference type="InterPro" id="IPR011141">
    <property type="entry name" value="Polyketide_synthase_type-III"/>
</dbReference>
<dbReference type="Gene3D" id="3.40.47.10">
    <property type="match status" value="2"/>
</dbReference>
<dbReference type="PANTHER" id="PTHR11877">
    <property type="entry name" value="HYDROXYMETHYLGLUTARYL-COA SYNTHASE"/>
    <property type="match status" value="1"/>
</dbReference>
<protein>
    <submittedName>
        <fullName evidence="6">Chalcone and stilbene synthase domain-containing protein</fullName>
    </submittedName>
</protein>
<dbReference type="AlphaFoldDB" id="I5C794"/>
<feature type="domain" description="Chalcone/stilbene synthase N-terminal" evidence="4">
    <location>
        <begin position="6"/>
        <end position="213"/>
    </location>
</feature>
<dbReference type="RefSeq" id="WP_009053978.1">
    <property type="nucleotide sequence ID" value="NZ_AJYA01000013.1"/>
</dbReference>
<dbReference type="PANTHER" id="PTHR11877:SF46">
    <property type="entry name" value="TYPE III POLYKETIDE SYNTHASE A"/>
    <property type="match status" value="1"/>
</dbReference>